<comment type="caution">
    <text evidence="1">The sequence shown here is derived from an EMBL/GenBank/DDBJ whole genome shotgun (WGS) entry which is preliminary data.</text>
</comment>
<name>W6ULT8_ECHGR</name>
<protein>
    <submittedName>
        <fullName evidence="1">Uncharacterized protein</fullName>
    </submittedName>
</protein>
<sequence length="87" mass="10394">MKYSWRKRENHCDLVQLMSILREILSLPQFGGELFVLVEEINLEKNTEKFTIIFLVKWTSIQAFNFHNILNRFYKNTFESQSGVSYA</sequence>
<dbReference type="KEGG" id="egl:EGR_10694"/>
<dbReference type="RefSeq" id="XP_024345645.1">
    <property type="nucleotide sequence ID" value="XM_024499943.1"/>
</dbReference>
<accession>W6ULT8</accession>
<evidence type="ECO:0000313" key="2">
    <source>
        <dbReference type="Proteomes" id="UP000019149"/>
    </source>
</evidence>
<dbReference type="CTD" id="36346409"/>
<organism evidence="1 2">
    <name type="scientific">Echinococcus granulosus</name>
    <name type="common">Hydatid tapeworm</name>
    <dbReference type="NCBI Taxonomy" id="6210"/>
    <lineage>
        <taxon>Eukaryota</taxon>
        <taxon>Metazoa</taxon>
        <taxon>Spiralia</taxon>
        <taxon>Lophotrochozoa</taxon>
        <taxon>Platyhelminthes</taxon>
        <taxon>Cestoda</taxon>
        <taxon>Eucestoda</taxon>
        <taxon>Cyclophyllidea</taxon>
        <taxon>Taeniidae</taxon>
        <taxon>Echinococcus</taxon>
        <taxon>Echinococcus granulosus group</taxon>
    </lineage>
</organism>
<dbReference type="EMBL" id="APAU02000253">
    <property type="protein sequence ID" value="EUB54449.1"/>
    <property type="molecule type" value="Genomic_DNA"/>
</dbReference>
<keyword evidence="2" id="KW-1185">Reference proteome</keyword>
<dbReference type="AlphaFoldDB" id="W6ULT8"/>
<dbReference type="Proteomes" id="UP000019149">
    <property type="component" value="Unassembled WGS sequence"/>
</dbReference>
<gene>
    <name evidence="1" type="ORF">EGR_10694</name>
</gene>
<proteinExistence type="predicted"/>
<dbReference type="GeneID" id="36346409"/>
<reference evidence="1 2" key="1">
    <citation type="journal article" date="2013" name="Nat. Genet.">
        <title>The genome of the hydatid tapeworm Echinococcus granulosus.</title>
        <authorList>
            <person name="Zheng H."/>
            <person name="Zhang W."/>
            <person name="Zhang L."/>
            <person name="Zhang Z."/>
            <person name="Li J."/>
            <person name="Lu G."/>
            <person name="Zhu Y."/>
            <person name="Wang Y."/>
            <person name="Huang Y."/>
            <person name="Liu J."/>
            <person name="Kang H."/>
            <person name="Chen J."/>
            <person name="Wang L."/>
            <person name="Chen A."/>
            <person name="Yu S."/>
            <person name="Gao Z."/>
            <person name="Jin L."/>
            <person name="Gu W."/>
            <person name="Wang Z."/>
            <person name="Zhao L."/>
            <person name="Shi B."/>
            <person name="Wen H."/>
            <person name="Lin R."/>
            <person name="Jones M.K."/>
            <person name="Brejova B."/>
            <person name="Vinar T."/>
            <person name="Zhao G."/>
            <person name="McManus D.P."/>
            <person name="Chen Z."/>
            <person name="Zhou Y."/>
            <person name="Wang S."/>
        </authorList>
    </citation>
    <scope>NUCLEOTIDE SEQUENCE [LARGE SCALE GENOMIC DNA]</scope>
</reference>
<evidence type="ECO:0000313" key="1">
    <source>
        <dbReference type="EMBL" id="EUB54449.1"/>
    </source>
</evidence>